<comment type="caution">
    <text evidence="2">The sequence shown here is derived from an EMBL/GenBank/DDBJ whole genome shotgun (WGS) entry which is preliminary data.</text>
</comment>
<protein>
    <submittedName>
        <fullName evidence="2">Uncharacterized protein</fullName>
    </submittedName>
</protein>
<organism evidence="2 3">
    <name type="scientific">Gordonia asplenii</name>
    <dbReference type="NCBI Taxonomy" id="2725283"/>
    <lineage>
        <taxon>Bacteria</taxon>
        <taxon>Bacillati</taxon>
        <taxon>Actinomycetota</taxon>
        <taxon>Actinomycetes</taxon>
        <taxon>Mycobacteriales</taxon>
        <taxon>Gordoniaceae</taxon>
        <taxon>Gordonia</taxon>
    </lineage>
</organism>
<dbReference type="PROSITE" id="PS51257">
    <property type="entry name" value="PROKAR_LIPOPROTEIN"/>
    <property type="match status" value="1"/>
</dbReference>
<sequence length="142" mass="14782">MRRRVLIAVLAATTVMLAACGTDTDTPAATSSADTAQSADSAAAASDPLVGQWIGTWSSNGENRQAILNVGKANPLRATIDIPGRCGADWVESSRTGDKISVDATVTYGACSDNRWSVVLGNTQITATDPDNGSNTLRFTKH</sequence>
<gene>
    <name evidence="2" type="ORF">HH308_04685</name>
</gene>
<keyword evidence="3" id="KW-1185">Reference proteome</keyword>
<evidence type="ECO:0000313" key="3">
    <source>
        <dbReference type="Proteomes" id="UP000550729"/>
    </source>
</evidence>
<evidence type="ECO:0000313" key="2">
    <source>
        <dbReference type="EMBL" id="NMO00509.1"/>
    </source>
</evidence>
<name>A0A848KR33_9ACTN</name>
<dbReference type="AlphaFoldDB" id="A0A848KR33"/>
<dbReference type="RefSeq" id="WP_170193025.1">
    <property type="nucleotide sequence ID" value="NZ_JABBNB010000004.1"/>
</dbReference>
<dbReference type="Proteomes" id="UP000550729">
    <property type="component" value="Unassembled WGS sequence"/>
</dbReference>
<keyword evidence="1" id="KW-0732">Signal</keyword>
<reference evidence="2 3" key="1">
    <citation type="submission" date="2020-04" db="EMBL/GenBank/DDBJ databases">
        <title>Gordonia sp. nov. TBRC 11910.</title>
        <authorList>
            <person name="Suriyachadkun C."/>
        </authorList>
    </citation>
    <scope>NUCLEOTIDE SEQUENCE [LARGE SCALE GENOMIC DNA]</scope>
    <source>
        <strain evidence="2 3">TBRC 11910</strain>
    </source>
</reference>
<feature type="signal peptide" evidence="1">
    <location>
        <begin position="1"/>
        <end position="18"/>
    </location>
</feature>
<dbReference type="EMBL" id="JABBNB010000004">
    <property type="protein sequence ID" value="NMO00509.1"/>
    <property type="molecule type" value="Genomic_DNA"/>
</dbReference>
<evidence type="ECO:0000256" key="1">
    <source>
        <dbReference type="SAM" id="SignalP"/>
    </source>
</evidence>
<accession>A0A848KR33</accession>
<feature type="chain" id="PRO_5039224333" evidence="1">
    <location>
        <begin position="19"/>
        <end position="142"/>
    </location>
</feature>
<proteinExistence type="predicted"/>